<keyword evidence="2" id="KW-1185">Reference proteome</keyword>
<dbReference type="AlphaFoldDB" id="A0A067CF66"/>
<sequence length="95" mass="10438">MRVVSRLALTSCTTAFAHTSLIDPEGVLWYLGKALPMIVAGISDKSDIICDVAMHAGLNAANARVRSNAKDLLVSQLVLSRRLYMYQLHVILQQL</sequence>
<dbReference type="KEGG" id="spar:SPRG_05376"/>
<dbReference type="GeneID" id="24127774"/>
<dbReference type="EMBL" id="KK583207">
    <property type="protein sequence ID" value="KDO29133.1"/>
    <property type="molecule type" value="Genomic_DNA"/>
</dbReference>
<gene>
    <name evidence="1" type="ORF">SPRG_05376</name>
</gene>
<reference evidence="1 2" key="1">
    <citation type="journal article" date="2013" name="PLoS Genet.">
        <title>Distinctive expansion of potential virulence genes in the genome of the oomycete fish pathogen Saprolegnia parasitica.</title>
        <authorList>
            <person name="Jiang R.H."/>
            <person name="de Bruijn I."/>
            <person name="Haas B.J."/>
            <person name="Belmonte R."/>
            <person name="Lobach L."/>
            <person name="Christie J."/>
            <person name="van den Ackerveken G."/>
            <person name="Bottin A."/>
            <person name="Bulone V."/>
            <person name="Diaz-Moreno S.M."/>
            <person name="Dumas B."/>
            <person name="Fan L."/>
            <person name="Gaulin E."/>
            <person name="Govers F."/>
            <person name="Grenville-Briggs L.J."/>
            <person name="Horner N.R."/>
            <person name="Levin J.Z."/>
            <person name="Mammella M."/>
            <person name="Meijer H.J."/>
            <person name="Morris P."/>
            <person name="Nusbaum C."/>
            <person name="Oome S."/>
            <person name="Phillips A.J."/>
            <person name="van Rooyen D."/>
            <person name="Rzeszutek E."/>
            <person name="Saraiva M."/>
            <person name="Secombes C.J."/>
            <person name="Seidl M.F."/>
            <person name="Snel B."/>
            <person name="Stassen J.H."/>
            <person name="Sykes S."/>
            <person name="Tripathy S."/>
            <person name="van den Berg H."/>
            <person name="Vega-Arreguin J.C."/>
            <person name="Wawra S."/>
            <person name="Young S.K."/>
            <person name="Zeng Q."/>
            <person name="Dieguez-Uribeondo J."/>
            <person name="Russ C."/>
            <person name="Tyler B.M."/>
            <person name="van West P."/>
        </authorList>
    </citation>
    <scope>NUCLEOTIDE SEQUENCE [LARGE SCALE GENOMIC DNA]</scope>
    <source>
        <strain evidence="1 2">CBS 223.65</strain>
    </source>
</reference>
<dbReference type="Proteomes" id="UP000030745">
    <property type="component" value="Unassembled WGS sequence"/>
</dbReference>
<organism evidence="1 2">
    <name type="scientific">Saprolegnia parasitica (strain CBS 223.65)</name>
    <dbReference type="NCBI Taxonomy" id="695850"/>
    <lineage>
        <taxon>Eukaryota</taxon>
        <taxon>Sar</taxon>
        <taxon>Stramenopiles</taxon>
        <taxon>Oomycota</taxon>
        <taxon>Saprolegniomycetes</taxon>
        <taxon>Saprolegniales</taxon>
        <taxon>Saprolegniaceae</taxon>
        <taxon>Saprolegnia</taxon>
    </lineage>
</organism>
<name>A0A067CF66_SAPPC</name>
<dbReference type="RefSeq" id="XP_012200013.1">
    <property type="nucleotide sequence ID" value="XM_012344623.1"/>
</dbReference>
<dbReference type="VEuPathDB" id="FungiDB:SPRG_05376"/>
<accession>A0A067CF66</accession>
<evidence type="ECO:0000313" key="1">
    <source>
        <dbReference type="EMBL" id="KDO29133.1"/>
    </source>
</evidence>
<protein>
    <submittedName>
        <fullName evidence="1">Uncharacterized protein</fullName>
    </submittedName>
</protein>
<evidence type="ECO:0000313" key="2">
    <source>
        <dbReference type="Proteomes" id="UP000030745"/>
    </source>
</evidence>
<proteinExistence type="predicted"/>